<gene>
    <name evidence="2" type="ORF">EPI10_006136</name>
</gene>
<evidence type="ECO:0000313" key="3">
    <source>
        <dbReference type="Proteomes" id="UP000325315"/>
    </source>
</evidence>
<dbReference type="InterPro" id="IPR050951">
    <property type="entry name" value="Retrovirus_Pol_polyprotein"/>
</dbReference>
<dbReference type="AlphaFoldDB" id="A0A5B6WSD4"/>
<evidence type="ECO:0000259" key="1">
    <source>
        <dbReference type="Pfam" id="PF00078"/>
    </source>
</evidence>
<sequence>MYQKPPLEPLTVIMSSLSYFVVFIDDILVYSKTELEHDEHLRKVLQILRENKLYAKLSKSEVLLKEVMFWGHVVSAKDIQVYPKKVEVILEWEKPKNFAGLSRYYHRFVEGFSLIVTPLTKLLKIDVPFKWIEEQQTSFLKLKTI</sequence>
<dbReference type="SUPFAM" id="SSF56672">
    <property type="entry name" value="DNA/RNA polymerases"/>
    <property type="match status" value="1"/>
</dbReference>
<keyword evidence="2" id="KW-0548">Nucleotidyltransferase</keyword>
<protein>
    <submittedName>
        <fullName evidence="2">RNA-directed DNA polymerase-like protein</fullName>
    </submittedName>
</protein>
<dbReference type="Pfam" id="PF00078">
    <property type="entry name" value="RVT_1"/>
    <property type="match status" value="1"/>
</dbReference>
<dbReference type="Proteomes" id="UP000325315">
    <property type="component" value="Unassembled WGS sequence"/>
</dbReference>
<dbReference type="Gene3D" id="3.30.70.270">
    <property type="match status" value="2"/>
</dbReference>
<organism evidence="2 3">
    <name type="scientific">Gossypium australe</name>
    <dbReference type="NCBI Taxonomy" id="47621"/>
    <lineage>
        <taxon>Eukaryota</taxon>
        <taxon>Viridiplantae</taxon>
        <taxon>Streptophyta</taxon>
        <taxon>Embryophyta</taxon>
        <taxon>Tracheophyta</taxon>
        <taxon>Spermatophyta</taxon>
        <taxon>Magnoliopsida</taxon>
        <taxon>eudicotyledons</taxon>
        <taxon>Gunneridae</taxon>
        <taxon>Pentapetalae</taxon>
        <taxon>rosids</taxon>
        <taxon>malvids</taxon>
        <taxon>Malvales</taxon>
        <taxon>Malvaceae</taxon>
        <taxon>Malvoideae</taxon>
        <taxon>Gossypium</taxon>
    </lineage>
</organism>
<dbReference type="InterPro" id="IPR043502">
    <property type="entry name" value="DNA/RNA_pol_sf"/>
</dbReference>
<accession>A0A5B6WSD4</accession>
<evidence type="ECO:0000313" key="2">
    <source>
        <dbReference type="EMBL" id="KAA3484024.1"/>
    </source>
</evidence>
<comment type="caution">
    <text evidence="2">The sequence shown here is derived from an EMBL/GenBank/DDBJ whole genome shotgun (WGS) entry which is preliminary data.</text>
</comment>
<dbReference type="OrthoDB" id="1667550at2759"/>
<dbReference type="EMBL" id="SMMG02000002">
    <property type="protein sequence ID" value="KAA3484024.1"/>
    <property type="molecule type" value="Genomic_DNA"/>
</dbReference>
<dbReference type="PANTHER" id="PTHR37984">
    <property type="entry name" value="PROTEIN CBG26694"/>
    <property type="match status" value="1"/>
</dbReference>
<proteinExistence type="predicted"/>
<dbReference type="GO" id="GO:0003964">
    <property type="term" value="F:RNA-directed DNA polymerase activity"/>
    <property type="evidence" value="ECO:0007669"/>
    <property type="project" value="UniProtKB-KW"/>
</dbReference>
<name>A0A5B6WSD4_9ROSI</name>
<dbReference type="PANTHER" id="PTHR37984:SF5">
    <property type="entry name" value="PROTEIN NYNRIN-LIKE"/>
    <property type="match status" value="1"/>
</dbReference>
<dbReference type="InterPro" id="IPR043128">
    <property type="entry name" value="Rev_trsase/Diguanyl_cyclase"/>
</dbReference>
<feature type="domain" description="Reverse transcriptase" evidence="1">
    <location>
        <begin position="18"/>
        <end position="73"/>
    </location>
</feature>
<keyword evidence="2" id="KW-0695">RNA-directed DNA polymerase</keyword>
<keyword evidence="2" id="KW-0808">Transferase</keyword>
<reference evidence="3" key="1">
    <citation type="journal article" date="2019" name="Plant Biotechnol. J.">
        <title>Genome sequencing of the Australian wild diploid species Gossypium australe highlights disease resistance and delayed gland morphogenesis.</title>
        <authorList>
            <person name="Cai Y."/>
            <person name="Cai X."/>
            <person name="Wang Q."/>
            <person name="Wang P."/>
            <person name="Zhang Y."/>
            <person name="Cai C."/>
            <person name="Xu Y."/>
            <person name="Wang K."/>
            <person name="Zhou Z."/>
            <person name="Wang C."/>
            <person name="Geng S."/>
            <person name="Li B."/>
            <person name="Dong Q."/>
            <person name="Hou Y."/>
            <person name="Wang H."/>
            <person name="Ai P."/>
            <person name="Liu Z."/>
            <person name="Yi F."/>
            <person name="Sun M."/>
            <person name="An G."/>
            <person name="Cheng J."/>
            <person name="Zhang Y."/>
            <person name="Shi Q."/>
            <person name="Xie Y."/>
            <person name="Shi X."/>
            <person name="Chang Y."/>
            <person name="Huang F."/>
            <person name="Chen Y."/>
            <person name="Hong S."/>
            <person name="Mi L."/>
            <person name="Sun Q."/>
            <person name="Zhang L."/>
            <person name="Zhou B."/>
            <person name="Peng R."/>
            <person name="Zhang X."/>
            <person name="Liu F."/>
        </authorList>
    </citation>
    <scope>NUCLEOTIDE SEQUENCE [LARGE SCALE GENOMIC DNA]</scope>
    <source>
        <strain evidence="3">cv. PA1801</strain>
    </source>
</reference>
<dbReference type="InterPro" id="IPR000477">
    <property type="entry name" value="RT_dom"/>
</dbReference>
<keyword evidence="3" id="KW-1185">Reference proteome</keyword>